<evidence type="ECO:0000313" key="5">
    <source>
        <dbReference type="Proteomes" id="UP000655225"/>
    </source>
</evidence>
<feature type="compositionally biased region" description="Polar residues" evidence="3">
    <location>
        <begin position="16"/>
        <end position="27"/>
    </location>
</feature>
<keyword evidence="5" id="KW-1185">Reference proteome</keyword>
<protein>
    <submittedName>
        <fullName evidence="4">Uncharacterized protein</fullName>
    </submittedName>
</protein>
<evidence type="ECO:0000313" key="4">
    <source>
        <dbReference type="EMBL" id="KAF8407468.1"/>
    </source>
</evidence>
<sequence>MEEEGAIHNPNMLSHDPQNVGSSPSQKMSVPLLQNTTFVLTPTAIAPTTICLSELLELEAKVFAMHNDLKPDRDWDFLPSGRWGWSQRRPNCGWKVDLASSLLDVLALYQGERGRSNSYSSQKPKQSSMGKVHGSLARARKVRGQMPKVVKQDKKKKARGRAHKHLGHAEKCAGRPGKAKLVIEILEGPPVHFRFSS</sequence>
<reference evidence="4 5" key="1">
    <citation type="submission" date="2020-04" db="EMBL/GenBank/DDBJ databases">
        <title>Plant Genome Project.</title>
        <authorList>
            <person name="Zhang R.-G."/>
        </authorList>
    </citation>
    <scope>NUCLEOTIDE SEQUENCE [LARGE SCALE GENOMIC DNA]</scope>
    <source>
        <strain evidence="4">YNK0</strain>
        <tissue evidence="4">Leaf</tissue>
    </source>
</reference>
<dbReference type="Proteomes" id="UP000655225">
    <property type="component" value="Unassembled WGS sequence"/>
</dbReference>
<feature type="compositionally biased region" description="Basic residues" evidence="3">
    <location>
        <begin position="153"/>
        <end position="166"/>
    </location>
</feature>
<keyword evidence="2" id="KW-0687">Ribonucleoprotein</keyword>
<dbReference type="AlphaFoldDB" id="A0A834ZLU4"/>
<dbReference type="GO" id="GO:0022627">
    <property type="term" value="C:cytosolic small ribosomal subunit"/>
    <property type="evidence" value="ECO:0007669"/>
    <property type="project" value="TreeGrafter"/>
</dbReference>
<feature type="region of interest" description="Disordered" evidence="3">
    <location>
        <begin position="138"/>
        <end position="173"/>
    </location>
</feature>
<dbReference type="PANTHER" id="PTHR12650">
    <property type="entry name" value="40S RIBOSOMAL PROTEIN S30/UBIQUITIN-LIKE PROTEIN FUBI"/>
    <property type="match status" value="1"/>
</dbReference>
<feature type="compositionally biased region" description="Polar residues" evidence="3">
    <location>
        <begin position="116"/>
        <end position="129"/>
    </location>
</feature>
<proteinExistence type="predicted"/>
<evidence type="ECO:0000256" key="2">
    <source>
        <dbReference type="ARBA" id="ARBA00023274"/>
    </source>
</evidence>
<dbReference type="InterPro" id="IPR006846">
    <property type="entry name" value="Ribosomal_eS30"/>
</dbReference>
<dbReference type="EMBL" id="JABCRI010000004">
    <property type="protein sequence ID" value="KAF8407468.1"/>
    <property type="molecule type" value="Genomic_DNA"/>
</dbReference>
<comment type="caution">
    <text evidence="4">The sequence shown here is derived from an EMBL/GenBank/DDBJ whole genome shotgun (WGS) entry which is preliminary data.</text>
</comment>
<dbReference type="GO" id="GO:0006412">
    <property type="term" value="P:translation"/>
    <property type="evidence" value="ECO:0007669"/>
    <property type="project" value="InterPro"/>
</dbReference>
<evidence type="ECO:0000256" key="1">
    <source>
        <dbReference type="ARBA" id="ARBA00022980"/>
    </source>
</evidence>
<evidence type="ECO:0000256" key="3">
    <source>
        <dbReference type="SAM" id="MobiDB-lite"/>
    </source>
</evidence>
<feature type="region of interest" description="Disordered" evidence="3">
    <location>
        <begin position="1"/>
        <end position="27"/>
    </location>
</feature>
<name>A0A834ZLU4_TETSI</name>
<dbReference type="Pfam" id="PF04758">
    <property type="entry name" value="Ribosomal_S30"/>
    <property type="match status" value="1"/>
</dbReference>
<accession>A0A834ZLU4</accession>
<dbReference type="PANTHER" id="PTHR12650:SF33">
    <property type="entry name" value="SMALL RIBOSOMAL SUBUNIT PROTEIN ES30Z_ES30Y_ES30X"/>
    <property type="match status" value="1"/>
</dbReference>
<gene>
    <name evidence="4" type="ORF">HHK36_006601</name>
</gene>
<organism evidence="4 5">
    <name type="scientific">Tetracentron sinense</name>
    <name type="common">Spur-leaf</name>
    <dbReference type="NCBI Taxonomy" id="13715"/>
    <lineage>
        <taxon>Eukaryota</taxon>
        <taxon>Viridiplantae</taxon>
        <taxon>Streptophyta</taxon>
        <taxon>Embryophyta</taxon>
        <taxon>Tracheophyta</taxon>
        <taxon>Spermatophyta</taxon>
        <taxon>Magnoliopsida</taxon>
        <taxon>Trochodendrales</taxon>
        <taxon>Trochodendraceae</taxon>
        <taxon>Tetracentron</taxon>
    </lineage>
</organism>
<dbReference type="GO" id="GO:0003735">
    <property type="term" value="F:structural constituent of ribosome"/>
    <property type="evidence" value="ECO:0007669"/>
    <property type="project" value="InterPro"/>
</dbReference>
<keyword evidence="1" id="KW-0689">Ribosomal protein</keyword>
<feature type="region of interest" description="Disordered" evidence="3">
    <location>
        <begin position="114"/>
        <end position="133"/>
    </location>
</feature>